<name>A0A160PQG7_9CORY</name>
<feature type="transmembrane region" description="Helical" evidence="1">
    <location>
        <begin position="26"/>
        <end position="44"/>
    </location>
</feature>
<keyword evidence="1" id="KW-1133">Transmembrane helix</keyword>
<dbReference type="EMBL" id="AP017369">
    <property type="protein sequence ID" value="BAU96347.1"/>
    <property type="molecule type" value="Genomic_DNA"/>
</dbReference>
<keyword evidence="3" id="KW-1185">Reference proteome</keyword>
<evidence type="ECO:0000313" key="2">
    <source>
        <dbReference type="EMBL" id="BAU96347.1"/>
    </source>
</evidence>
<evidence type="ECO:0000313" key="3">
    <source>
        <dbReference type="Proteomes" id="UP000218244"/>
    </source>
</evidence>
<gene>
    <name evidence="2" type="ORF">N24_2085</name>
</gene>
<keyword evidence="1" id="KW-0812">Transmembrane</keyword>
<dbReference type="AlphaFoldDB" id="A0A160PQG7"/>
<proteinExistence type="predicted"/>
<reference evidence="2 3" key="1">
    <citation type="submission" date="2016-02" db="EMBL/GenBank/DDBJ databases">
        <title>Corynebacterium glutamicum N24 whole genome sequencing project.</title>
        <authorList>
            <person name="Matsutani M."/>
            <person name="Nangtapong N."/>
            <person name="Yakushi T."/>
            <person name="Matsushita K."/>
        </authorList>
    </citation>
    <scope>NUCLEOTIDE SEQUENCE [LARGE SCALE GENOMIC DNA]</scope>
    <source>
        <strain evidence="2 3">N24</strain>
    </source>
</reference>
<keyword evidence="1" id="KW-0472">Membrane</keyword>
<organism evidence="2 3">
    <name type="scientific">Corynebacterium suranareeae</name>
    <dbReference type="NCBI Taxonomy" id="2506452"/>
    <lineage>
        <taxon>Bacteria</taxon>
        <taxon>Bacillati</taxon>
        <taxon>Actinomycetota</taxon>
        <taxon>Actinomycetes</taxon>
        <taxon>Mycobacteriales</taxon>
        <taxon>Corynebacteriaceae</taxon>
        <taxon>Corynebacterium</taxon>
    </lineage>
</organism>
<accession>A0A160PQG7</accession>
<evidence type="ECO:0000256" key="1">
    <source>
        <dbReference type="SAM" id="Phobius"/>
    </source>
</evidence>
<sequence>MYVWRIALQTEHTCQSFGFPRILGTYVWLSIVWFFMTTTVKPGLGRNSCLPRMDSSVCLLDRALGGIRPNQETQKSRFQRLWVSQFGGSRSIPNTETQHLSF</sequence>
<protein>
    <submittedName>
        <fullName evidence="2">Uncharacterized protein</fullName>
    </submittedName>
</protein>
<dbReference type="KEGG" id="csur:N24_2085"/>
<dbReference type="Proteomes" id="UP000218244">
    <property type="component" value="Chromosome"/>
</dbReference>